<dbReference type="PROSITE" id="PS50114">
    <property type="entry name" value="GATA_ZN_FINGER_2"/>
    <property type="match status" value="1"/>
</dbReference>
<dbReference type="FunCoup" id="A7S253">
    <property type="interactions" value="510"/>
</dbReference>
<keyword evidence="3" id="KW-0479">Metal-binding</keyword>
<dbReference type="GO" id="GO:0006355">
    <property type="term" value="P:regulation of DNA-templated transcription"/>
    <property type="evidence" value="ECO:0007669"/>
    <property type="project" value="InterPro"/>
</dbReference>
<evidence type="ECO:0000256" key="3">
    <source>
        <dbReference type="ARBA" id="ARBA00022723"/>
    </source>
</evidence>
<dbReference type="STRING" id="45351.A7S253"/>
<dbReference type="OMA" id="LLTDQYC"/>
<feature type="domain" description="GATA-type" evidence="9">
    <location>
        <begin position="3"/>
        <end position="35"/>
    </location>
</feature>
<evidence type="ECO:0000256" key="7">
    <source>
        <dbReference type="PROSITE-ProRule" id="PRU00094"/>
    </source>
</evidence>
<evidence type="ECO:0000259" key="9">
    <source>
        <dbReference type="PROSITE" id="PS50114"/>
    </source>
</evidence>
<dbReference type="InterPro" id="IPR000679">
    <property type="entry name" value="Znf_GATA"/>
</dbReference>
<dbReference type="eggNOG" id="ENOG502QUY5">
    <property type="taxonomic scope" value="Eukaryota"/>
</dbReference>
<reference evidence="10 11" key="1">
    <citation type="journal article" date="2007" name="Science">
        <title>Sea anemone genome reveals ancestral eumetazoan gene repertoire and genomic organization.</title>
        <authorList>
            <person name="Putnam N.H."/>
            <person name="Srivastava M."/>
            <person name="Hellsten U."/>
            <person name="Dirks B."/>
            <person name="Chapman J."/>
            <person name="Salamov A."/>
            <person name="Terry A."/>
            <person name="Shapiro H."/>
            <person name="Lindquist E."/>
            <person name="Kapitonov V.V."/>
            <person name="Jurka J."/>
            <person name="Genikhovich G."/>
            <person name="Grigoriev I.V."/>
            <person name="Lucas S.M."/>
            <person name="Steele R.E."/>
            <person name="Finnerty J.R."/>
            <person name="Technau U."/>
            <person name="Martindale M.Q."/>
            <person name="Rokhsar D.S."/>
        </authorList>
    </citation>
    <scope>NUCLEOTIDE SEQUENCE [LARGE SCALE GENOMIC DNA]</scope>
    <source>
        <strain evidence="11">CH2 X CH6</strain>
    </source>
</reference>
<comment type="subcellular location">
    <subcellularLocation>
        <location evidence="1">Nucleus</location>
    </subcellularLocation>
</comment>
<evidence type="ECO:0000256" key="8">
    <source>
        <dbReference type="SAM" id="MobiDB-lite"/>
    </source>
</evidence>
<dbReference type="GO" id="GO:0005634">
    <property type="term" value="C:nucleus"/>
    <property type="evidence" value="ECO:0007669"/>
    <property type="project" value="UniProtKB-SubCell"/>
</dbReference>
<dbReference type="GO" id="GO:0043565">
    <property type="term" value="F:sequence-specific DNA binding"/>
    <property type="evidence" value="ECO:0007669"/>
    <property type="project" value="InterPro"/>
</dbReference>
<feature type="non-terminal residue" evidence="10">
    <location>
        <position position="1"/>
    </location>
</feature>
<dbReference type="InParanoid" id="A7S253"/>
<evidence type="ECO:0000256" key="2">
    <source>
        <dbReference type="ARBA" id="ARBA00014943"/>
    </source>
</evidence>
<feature type="region of interest" description="Disordered" evidence="8">
    <location>
        <begin position="41"/>
        <end position="80"/>
    </location>
</feature>
<dbReference type="HOGENOM" id="CLU_070432_0_0_1"/>
<name>A7S253_NEMVE</name>
<feature type="compositionally biased region" description="Basic residues" evidence="8">
    <location>
        <begin position="55"/>
        <end position="70"/>
    </location>
</feature>
<accession>A7S253</accession>
<keyword evidence="6" id="KW-0539">Nucleus</keyword>
<dbReference type="SUPFAM" id="SSF57716">
    <property type="entry name" value="Glucocorticoid receptor-like (DNA-binding domain)"/>
    <property type="match status" value="1"/>
</dbReference>
<dbReference type="OrthoDB" id="9994231at2759"/>
<organism evidence="10 11">
    <name type="scientific">Nematostella vectensis</name>
    <name type="common">Starlet sea anemone</name>
    <dbReference type="NCBI Taxonomy" id="45351"/>
    <lineage>
        <taxon>Eukaryota</taxon>
        <taxon>Metazoa</taxon>
        <taxon>Cnidaria</taxon>
        <taxon>Anthozoa</taxon>
        <taxon>Hexacorallia</taxon>
        <taxon>Actiniaria</taxon>
        <taxon>Edwardsiidae</taxon>
        <taxon>Nematostella</taxon>
    </lineage>
</organism>
<dbReference type="Proteomes" id="UP000001593">
    <property type="component" value="Unassembled WGS sequence"/>
</dbReference>
<keyword evidence="5" id="KW-0862">Zinc</keyword>
<evidence type="ECO:0000256" key="4">
    <source>
        <dbReference type="ARBA" id="ARBA00022771"/>
    </source>
</evidence>
<dbReference type="Gene3D" id="3.30.50.10">
    <property type="entry name" value="Erythroid Transcription Factor GATA-1, subunit A"/>
    <property type="match status" value="1"/>
</dbReference>
<evidence type="ECO:0000313" key="10">
    <source>
        <dbReference type="EMBL" id="EDO42226.1"/>
    </source>
</evidence>
<protein>
    <recommendedName>
        <fullName evidence="2">GATA zinc finger domain-containing protein 1</fullName>
    </recommendedName>
</protein>
<dbReference type="GO" id="GO:0006325">
    <property type="term" value="P:chromatin organization"/>
    <property type="evidence" value="ECO:0000318"/>
    <property type="project" value="GO_Central"/>
</dbReference>
<dbReference type="PANTHER" id="PTHR13340">
    <property type="entry name" value="GATA ZINC FINGER DOMAIN-CONTAINING"/>
    <property type="match status" value="1"/>
</dbReference>
<dbReference type="EMBL" id="DS469567">
    <property type="protein sequence ID" value="EDO42226.1"/>
    <property type="molecule type" value="Genomic_DNA"/>
</dbReference>
<dbReference type="GO" id="GO:0008270">
    <property type="term" value="F:zinc ion binding"/>
    <property type="evidence" value="ECO:0007669"/>
    <property type="project" value="UniProtKB-KW"/>
</dbReference>
<dbReference type="InterPro" id="IPR013088">
    <property type="entry name" value="Znf_NHR/GATA"/>
</dbReference>
<dbReference type="PANTHER" id="PTHR13340:SF2">
    <property type="entry name" value="GATA ZINC FINGER DOMAIN-CONTAINING PROTEIN 1"/>
    <property type="match status" value="1"/>
</dbReference>
<keyword evidence="11" id="KW-1185">Reference proteome</keyword>
<keyword evidence="4 7" id="KW-0863">Zinc-finger</keyword>
<sequence>MPLGQNAQCFACKINESLMWRKGANGEILCNCCHLKRVNASTRTQRQSSKESRKLVARIKASSRKGHHNGKSGDKTREKNRRTLAKLKRKPYKSPTGVATVVASNKVYYKNILYQVGDVISIEDIDGGLYYAQIRGFLQDEYAVKSAVITWLVPTVPHPPHFDPAIFLPGPEEDTPRPMECMEFVCRAPTELFKAR</sequence>
<dbReference type="PhylomeDB" id="A7S253"/>
<dbReference type="SMART" id="SM00401">
    <property type="entry name" value="ZnF_GATA"/>
    <property type="match status" value="1"/>
</dbReference>
<evidence type="ECO:0000256" key="1">
    <source>
        <dbReference type="ARBA" id="ARBA00004123"/>
    </source>
</evidence>
<dbReference type="KEGG" id="nve:5514081"/>
<evidence type="ECO:0000256" key="5">
    <source>
        <dbReference type="ARBA" id="ARBA00022833"/>
    </source>
</evidence>
<dbReference type="InterPro" id="IPR039050">
    <property type="entry name" value="GATAD1"/>
</dbReference>
<evidence type="ECO:0000313" key="11">
    <source>
        <dbReference type="Proteomes" id="UP000001593"/>
    </source>
</evidence>
<evidence type="ECO:0000256" key="6">
    <source>
        <dbReference type="ARBA" id="ARBA00023242"/>
    </source>
</evidence>
<dbReference type="AlphaFoldDB" id="A7S253"/>
<proteinExistence type="predicted"/>
<gene>
    <name evidence="10" type="ORF">NEMVEDRAFT_v1g25682</name>
</gene>